<keyword evidence="10" id="KW-1185">Reference proteome</keyword>
<gene>
    <name evidence="9" type="ORF">Fcan01_03780</name>
</gene>
<accession>A0A226EY61</accession>
<evidence type="ECO:0000256" key="3">
    <source>
        <dbReference type="ARBA" id="ARBA00022664"/>
    </source>
</evidence>
<evidence type="ECO:0000256" key="4">
    <source>
        <dbReference type="ARBA" id="ARBA00022728"/>
    </source>
</evidence>
<feature type="region of interest" description="Disordered" evidence="8">
    <location>
        <begin position="189"/>
        <end position="319"/>
    </location>
</feature>
<comment type="similarity">
    <text evidence="2">Belongs to the CWC25 family.</text>
</comment>
<feature type="compositionally biased region" description="Basic residues" evidence="8">
    <location>
        <begin position="239"/>
        <end position="252"/>
    </location>
</feature>
<evidence type="ECO:0000256" key="7">
    <source>
        <dbReference type="ARBA" id="ARBA00023242"/>
    </source>
</evidence>
<dbReference type="Pfam" id="PF12542">
    <property type="entry name" value="CWC25"/>
    <property type="match status" value="1"/>
</dbReference>
<protein>
    <submittedName>
        <fullName evidence="9">Pre-mRNA-splicing factor CWC25</fullName>
    </submittedName>
</protein>
<dbReference type="InterPro" id="IPR051376">
    <property type="entry name" value="CWC25_splicing_factor"/>
</dbReference>
<dbReference type="GO" id="GO:0005684">
    <property type="term" value="C:U2-type spliceosomal complex"/>
    <property type="evidence" value="ECO:0007669"/>
    <property type="project" value="TreeGrafter"/>
</dbReference>
<dbReference type="PANTHER" id="PTHR16196">
    <property type="entry name" value="CELL CYCLE CONTROL PROTEIN CWF25"/>
    <property type="match status" value="1"/>
</dbReference>
<comment type="subcellular location">
    <subcellularLocation>
        <location evidence="1">Nucleus</location>
    </subcellularLocation>
</comment>
<dbReference type="AlphaFoldDB" id="A0A226EY61"/>
<evidence type="ECO:0000256" key="2">
    <source>
        <dbReference type="ARBA" id="ARBA00006695"/>
    </source>
</evidence>
<proteinExistence type="inferred from homology"/>
<evidence type="ECO:0000313" key="10">
    <source>
        <dbReference type="Proteomes" id="UP000198287"/>
    </source>
</evidence>
<keyword evidence="5" id="KW-0175">Coiled coil</keyword>
<evidence type="ECO:0000313" key="9">
    <source>
        <dbReference type="EMBL" id="OXA62489.1"/>
    </source>
</evidence>
<evidence type="ECO:0000256" key="8">
    <source>
        <dbReference type="SAM" id="MobiDB-lite"/>
    </source>
</evidence>
<sequence>MSEKEAKVCCVNLKMERLEPEQGKTLDWMYDGPSALVNREDYLLGRKVDKSFQMLEAAEKGNSAWLSEAEKDLTPQSILKPSGTGGAVDVVRKIKDDPLYQIQKKEQEYRKQILQNPVLLKKIQQQHGIVSEESSTSKKSKKVKKSKTKKHKTKDKNSSDNDTSSSSDEEINQLLKSLTNSKDITKLLGSQSSTATKGHHKDKPTNEKGQRQRRHDSDSDDEDDRRRQTRTRSTDTSYRRRRRSRSHSRSPQHHCDHRLDKRDCDRSQRDYRREVVDERYPRTSTSRDNRYGSIRREVNLTSNRPHSSTKKKMDEDEMERRRQEMMGNAKERDEERQRIVEKHREEILKEQELLEKNRKTNKHATFISKQLADAASTGSVEQRVRSNAYNIQRSKFSMDTNFARR</sequence>
<comment type="caution">
    <text evidence="9">The sequence shown here is derived from an EMBL/GenBank/DDBJ whole genome shotgun (WGS) entry which is preliminary data.</text>
</comment>
<dbReference type="Proteomes" id="UP000198287">
    <property type="component" value="Unassembled WGS sequence"/>
</dbReference>
<feature type="region of interest" description="Disordered" evidence="8">
    <location>
        <begin position="127"/>
        <end position="170"/>
    </location>
</feature>
<feature type="compositionally biased region" description="Basic residues" evidence="8">
    <location>
        <begin position="138"/>
        <end position="154"/>
    </location>
</feature>
<keyword evidence="7" id="KW-0539">Nucleus</keyword>
<evidence type="ECO:0000256" key="6">
    <source>
        <dbReference type="ARBA" id="ARBA00023187"/>
    </source>
</evidence>
<evidence type="ECO:0000256" key="5">
    <source>
        <dbReference type="ARBA" id="ARBA00023054"/>
    </source>
</evidence>
<reference evidence="9 10" key="1">
    <citation type="submission" date="2015-12" db="EMBL/GenBank/DDBJ databases">
        <title>The genome of Folsomia candida.</title>
        <authorList>
            <person name="Faddeeva A."/>
            <person name="Derks M.F."/>
            <person name="Anvar Y."/>
            <person name="Smit S."/>
            <person name="Van Straalen N."/>
            <person name="Roelofs D."/>
        </authorList>
    </citation>
    <scope>NUCLEOTIDE SEQUENCE [LARGE SCALE GENOMIC DNA]</scope>
    <source>
        <strain evidence="9 10">VU population</strain>
        <tissue evidence="9">Whole body</tissue>
    </source>
</reference>
<dbReference type="STRING" id="158441.A0A226EY61"/>
<dbReference type="GO" id="GO:0000398">
    <property type="term" value="P:mRNA splicing, via spliceosome"/>
    <property type="evidence" value="ECO:0007669"/>
    <property type="project" value="TreeGrafter"/>
</dbReference>
<feature type="compositionally biased region" description="Basic and acidic residues" evidence="8">
    <location>
        <begin position="253"/>
        <end position="298"/>
    </location>
</feature>
<keyword evidence="6" id="KW-0508">mRNA splicing</keyword>
<dbReference type="PANTHER" id="PTHR16196:SF0">
    <property type="entry name" value="PRE-MRNA-SPLICING FACTOR CWC25 HOMOLOG"/>
    <property type="match status" value="1"/>
</dbReference>
<dbReference type="OMA" id="SWHPHTM"/>
<dbReference type="OrthoDB" id="21123at2759"/>
<keyword evidence="3" id="KW-0507">mRNA processing</keyword>
<dbReference type="EMBL" id="LNIX01000001">
    <property type="protein sequence ID" value="OXA62489.1"/>
    <property type="molecule type" value="Genomic_DNA"/>
</dbReference>
<keyword evidence="4" id="KW-0747">Spliceosome</keyword>
<organism evidence="9 10">
    <name type="scientific">Folsomia candida</name>
    <name type="common">Springtail</name>
    <dbReference type="NCBI Taxonomy" id="158441"/>
    <lineage>
        <taxon>Eukaryota</taxon>
        <taxon>Metazoa</taxon>
        <taxon>Ecdysozoa</taxon>
        <taxon>Arthropoda</taxon>
        <taxon>Hexapoda</taxon>
        <taxon>Collembola</taxon>
        <taxon>Entomobryomorpha</taxon>
        <taxon>Isotomoidea</taxon>
        <taxon>Isotomidae</taxon>
        <taxon>Proisotominae</taxon>
        <taxon>Folsomia</taxon>
    </lineage>
</organism>
<dbReference type="InterPro" id="IPR022209">
    <property type="entry name" value="CWC25"/>
</dbReference>
<evidence type="ECO:0000256" key="1">
    <source>
        <dbReference type="ARBA" id="ARBA00004123"/>
    </source>
</evidence>
<name>A0A226EY61_FOLCA</name>